<evidence type="ECO:0000256" key="3">
    <source>
        <dbReference type="SAM" id="Phobius"/>
    </source>
</evidence>
<evidence type="ECO:0000313" key="5">
    <source>
        <dbReference type="EMBL" id="GAA3964715.1"/>
    </source>
</evidence>
<dbReference type="Pfam" id="PF00149">
    <property type="entry name" value="Metallophos"/>
    <property type="match status" value="1"/>
</dbReference>
<dbReference type="CDD" id="cd07385">
    <property type="entry name" value="MPP_YkuE_C"/>
    <property type="match status" value="1"/>
</dbReference>
<dbReference type="Gene3D" id="3.60.21.10">
    <property type="match status" value="1"/>
</dbReference>
<feature type="transmembrane region" description="Helical" evidence="3">
    <location>
        <begin position="33"/>
        <end position="55"/>
    </location>
</feature>
<keyword evidence="3" id="KW-1133">Transmembrane helix</keyword>
<keyword evidence="3" id="KW-0812">Transmembrane</keyword>
<feature type="transmembrane region" description="Helical" evidence="3">
    <location>
        <begin position="6"/>
        <end position="21"/>
    </location>
</feature>
<reference evidence="6" key="1">
    <citation type="journal article" date="2019" name="Int. J. Syst. Evol. Microbiol.">
        <title>The Global Catalogue of Microorganisms (GCM) 10K type strain sequencing project: providing services to taxonomists for standard genome sequencing and annotation.</title>
        <authorList>
            <consortium name="The Broad Institute Genomics Platform"/>
            <consortium name="The Broad Institute Genome Sequencing Center for Infectious Disease"/>
            <person name="Wu L."/>
            <person name="Ma J."/>
        </authorList>
    </citation>
    <scope>NUCLEOTIDE SEQUENCE [LARGE SCALE GENOMIC DNA]</scope>
    <source>
        <strain evidence="6">JCM 16923</strain>
    </source>
</reference>
<organism evidence="5 6">
    <name type="scientific">Gordonia caeni</name>
    <dbReference type="NCBI Taxonomy" id="1007097"/>
    <lineage>
        <taxon>Bacteria</taxon>
        <taxon>Bacillati</taxon>
        <taxon>Actinomycetota</taxon>
        <taxon>Actinomycetes</taxon>
        <taxon>Mycobacteriales</taxon>
        <taxon>Gordoniaceae</taxon>
        <taxon>Gordonia</taxon>
    </lineage>
</organism>
<feature type="transmembrane region" description="Helical" evidence="3">
    <location>
        <begin position="117"/>
        <end position="139"/>
    </location>
</feature>
<sequence>MYWIIAVVAVLIVAAITYWLHRRLVVATGLRGGWSVAANTILVAGSLAGVSAFLVGAGVLDPAWARPLGWIGYTWWAVLFYLILGVTLIGIISLIQRAVGRLRSARRGTAPPVRPQRWLQIATAVLVIAAPVIVGYGVFEANRPQVTQDTVTVPRLPAQFAGLRIAVVTDLHVGPARGAGYTQRVVDLVNAEHPDVVILGGDLADGTVAQVGGDLEPLRDLRAPLGVFGVSGNHEYIADDGGSWLDFWSTLGVRPLRNERVELHRDGAVIDLAGVYDATAPEPYRPDPGKALDGRDRDRVLLYAAHQPKQAEEVQGQGVDLQVSGHTHGGQLWPFGYAVGLQQPVVTGFGQVGDVEVFVSRGAGSWGPPVRVGAPPQIALLTLQP</sequence>
<evidence type="ECO:0000256" key="2">
    <source>
        <dbReference type="ARBA" id="ARBA00022801"/>
    </source>
</evidence>
<comment type="caution">
    <text evidence="5">The sequence shown here is derived from an EMBL/GenBank/DDBJ whole genome shotgun (WGS) entry which is preliminary data.</text>
</comment>
<dbReference type="PANTHER" id="PTHR31302:SF31">
    <property type="entry name" value="PHOSPHODIESTERASE YAEI"/>
    <property type="match status" value="1"/>
</dbReference>
<dbReference type="InterPro" id="IPR004843">
    <property type="entry name" value="Calcineurin-like_PHP"/>
</dbReference>
<dbReference type="InterPro" id="IPR051158">
    <property type="entry name" value="Metallophosphoesterase_sf"/>
</dbReference>
<dbReference type="EMBL" id="BAAAZW010000007">
    <property type="protein sequence ID" value="GAA3964715.1"/>
    <property type="molecule type" value="Genomic_DNA"/>
</dbReference>
<feature type="domain" description="Calcineurin-like phosphoesterase" evidence="4">
    <location>
        <begin position="163"/>
        <end position="329"/>
    </location>
</feature>
<keyword evidence="1" id="KW-0479">Metal-binding</keyword>
<evidence type="ECO:0000313" key="6">
    <source>
        <dbReference type="Proteomes" id="UP001418444"/>
    </source>
</evidence>
<feature type="transmembrane region" description="Helical" evidence="3">
    <location>
        <begin position="75"/>
        <end position="96"/>
    </location>
</feature>
<dbReference type="PANTHER" id="PTHR31302">
    <property type="entry name" value="TRANSMEMBRANE PROTEIN WITH METALLOPHOSPHOESTERASE DOMAIN-RELATED"/>
    <property type="match status" value="1"/>
</dbReference>
<gene>
    <name evidence="5" type="ORF">GCM10022231_26670</name>
</gene>
<keyword evidence="6" id="KW-1185">Reference proteome</keyword>
<evidence type="ECO:0000256" key="1">
    <source>
        <dbReference type="ARBA" id="ARBA00022723"/>
    </source>
</evidence>
<dbReference type="InterPro" id="IPR029052">
    <property type="entry name" value="Metallo-depent_PP-like"/>
</dbReference>
<keyword evidence="3" id="KW-0472">Membrane</keyword>
<dbReference type="RefSeq" id="WP_344784528.1">
    <property type="nucleotide sequence ID" value="NZ_BAAAZW010000007.1"/>
</dbReference>
<protein>
    <submittedName>
        <fullName evidence="5">Metallophosphoesterase</fullName>
    </submittedName>
</protein>
<proteinExistence type="predicted"/>
<dbReference type="Proteomes" id="UP001418444">
    <property type="component" value="Unassembled WGS sequence"/>
</dbReference>
<accession>A0ABP7PFB6</accession>
<dbReference type="SUPFAM" id="SSF56300">
    <property type="entry name" value="Metallo-dependent phosphatases"/>
    <property type="match status" value="1"/>
</dbReference>
<evidence type="ECO:0000259" key="4">
    <source>
        <dbReference type="Pfam" id="PF00149"/>
    </source>
</evidence>
<keyword evidence="2" id="KW-0378">Hydrolase</keyword>
<name>A0ABP7PFB6_9ACTN</name>